<dbReference type="InterPro" id="IPR036412">
    <property type="entry name" value="HAD-like_sf"/>
</dbReference>
<dbReference type="Gene3D" id="1.10.150.240">
    <property type="entry name" value="Putative phosphatase, domain 2"/>
    <property type="match status" value="1"/>
</dbReference>
<dbReference type="PANTHER" id="PTHR18901:SF38">
    <property type="entry name" value="PSEUDOURIDINE-5'-PHOSPHATASE"/>
    <property type="match status" value="1"/>
</dbReference>
<dbReference type="RefSeq" id="WP_128784650.1">
    <property type="nucleotide sequence ID" value="NZ_JAKJSG010000091.1"/>
</dbReference>
<keyword evidence="2" id="KW-1185">Reference proteome</keyword>
<dbReference type="Proteomes" id="UP000287563">
    <property type="component" value="Unassembled WGS sequence"/>
</dbReference>
<dbReference type="EMBL" id="RJLM01000005">
    <property type="protein sequence ID" value="RWX55026.1"/>
    <property type="molecule type" value="Genomic_DNA"/>
</dbReference>
<dbReference type="PANTHER" id="PTHR18901">
    <property type="entry name" value="2-DEOXYGLUCOSE-6-PHOSPHATE PHOSPHATASE 2"/>
    <property type="match status" value="1"/>
</dbReference>
<proteinExistence type="predicted"/>
<evidence type="ECO:0000313" key="1">
    <source>
        <dbReference type="EMBL" id="RWX55026.1"/>
    </source>
</evidence>
<evidence type="ECO:0000313" key="2">
    <source>
        <dbReference type="Proteomes" id="UP000287563"/>
    </source>
</evidence>
<reference evidence="1 2" key="1">
    <citation type="submission" date="2018-11" db="EMBL/GenBank/DDBJ databases">
        <title>Photobacterium sp. BEI247 sp. nov., a marine bacterium isolated from Yongle Blue Hole in the South China Sea.</title>
        <authorList>
            <person name="Wang X."/>
        </authorList>
    </citation>
    <scope>NUCLEOTIDE SEQUENCE [LARGE SCALE GENOMIC DNA]</scope>
    <source>
        <strain evidence="2">BEI247</strain>
    </source>
</reference>
<comment type="caution">
    <text evidence="1">The sequence shown here is derived from an EMBL/GenBank/DDBJ whole genome shotgun (WGS) entry which is preliminary data.</text>
</comment>
<dbReference type="OrthoDB" id="9800058at2"/>
<sequence>MTYAVIFDMDGLLIESEPLWKEAERQVFSSVGVQVTDSLAEQTAAMTTRAVTEFWFSRNPWVGKSLDEVEDAEARRCVSHSGLIAAKRANIQAVAVPHPDEYHNEKFTVADLKLKSLSDFNDEHLMQLLR</sequence>
<name>A0A3S3RGV7_9GAMM</name>
<evidence type="ECO:0008006" key="3">
    <source>
        <dbReference type="Google" id="ProtNLM"/>
    </source>
</evidence>
<dbReference type="AlphaFoldDB" id="A0A3S3RGV7"/>
<dbReference type="SUPFAM" id="SSF56784">
    <property type="entry name" value="HAD-like"/>
    <property type="match status" value="1"/>
</dbReference>
<gene>
    <name evidence="1" type="ORF">EDI28_14935</name>
</gene>
<accession>A0A3S3RGV7</accession>
<protein>
    <recommendedName>
        <fullName evidence="3">Hexitol phosphatase HxpB</fullName>
    </recommendedName>
</protein>
<organism evidence="1 2">
    <name type="scientific">Photobacterium chitinilyticum</name>
    <dbReference type="NCBI Taxonomy" id="2485123"/>
    <lineage>
        <taxon>Bacteria</taxon>
        <taxon>Pseudomonadati</taxon>
        <taxon>Pseudomonadota</taxon>
        <taxon>Gammaproteobacteria</taxon>
        <taxon>Vibrionales</taxon>
        <taxon>Vibrionaceae</taxon>
        <taxon>Photobacterium</taxon>
    </lineage>
</organism>
<dbReference type="InterPro" id="IPR023198">
    <property type="entry name" value="PGP-like_dom2"/>
</dbReference>